<dbReference type="OrthoDB" id="115657at2157"/>
<accession>A0A1G9A2S5</accession>
<protein>
    <submittedName>
        <fullName evidence="1">Uncharacterized protein</fullName>
    </submittedName>
</protein>
<name>A0A1G9A2S5_9EURY</name>
<keyword evidence="2" id="KW-1185">Reference proteome</keyword>
<dbReference type="RefSeq" id="WP_066957994.1">
    <property type="nucleotide sequence ID" value="NZ_BCNX01000008.1"/>
</dbReference>
<organism evidence="1 2">
    <name type="scientific">Methanoculleus thermophilus</name>
    <dbReference type="NCBI Taxonomy" id="2200"/>
    <lineage>
        <taxon>Archaea</taxon>
        <taxon>Methanobacteriati</taxon>
        <taxon>Methanobacteriota</taxon>
        <taxon>Stenosarchaea group</taxon>
        <taxon>Methanomicrobia</taxon>
        <taxon>Methanomicrobiales</taxon>
        <taxon>Methanomicrobiaceae</taxon>
        <taxon>Methanoculleus</taxon>
    </lineage>
</organism>
<evidence type="ECO:0000313" key="2">
    <source>
        <dbReference type="Proteomes" id="UP000326500"/>
    </source>
</evidence>
<dbReference type="AlphaFoldDB" id="A0A1G9A2S5"/>
<reference evidence="1 2" key="1">
    <citation type="submission" date="2016-10" db="EMBL/GenBank/DDBJ databases">
        <authorList>
            <person name="Varghese N."/>
            <person name="Submissions S."/>
        </authorList>
    </citation>
    <scope>NUCLEOTIDE SEQUENCE [LARGE SCALE GENOMIC DNA]</scope>
    <source>
        <strain evidence="1 2">DSM 2373</strain>
    </source>
</reference>
<gene>
    <name evidence="1" type="ORF">SAMN04488571_105145</name>
</gene>
<proteinExistence type="predicted"/>
<sequence>MLKRAGYLQRCRCAAVDEEGRTCRIVEVVLHGRRFGVRVGELRQALDGRRPARVGPLRDDWGMVLGGTVGRAERSRSGAAIVVELVTGERYTVPAAALRAVLARAAAFAPIAAVLPAGRRTPVTG</sequence>
<dbReference type="EMBL" id="FNFT01000005">
    <property type="protein sequence ID" value="SDK21561.1"/>
    <property type="molecule type" value="Genomic_DNA"/>
</dbReference>
<dbReference type="Proteomes" id="UP000326500">
    <property type="component" value="Unassembled WGS sequence"/>
</dbReference>
<evidence type="ECO:0000313" key="1">
    <source>
        <dbReference type="EMBL" id="SDK21561.1"/>
    </source>
</evidence>
<dbReference type="STRING" id="2200.GCA_001571405_01714"/>